<sequence length="93" mass="10873">MNIHDEEFKENLKKVLLEVQQLLHIADDPSEIKKRKEQIEELIGSIKKAYLNEEDEETKRKDELHAKYLSDTITNVNGTSEKWRKDPGGNILI</sequence>
<proteinExistence type="predicted"/>
<evidence type="ECO:0000313" key="2">
    <source>
        <dbReference type="Proteomes" id="UP000481043"/>
    </source>
</evidence>
<protein>
    <submittedName>
        <fullName evidence="1">Uncharacterized protein</fullName>
    </submittedName>
</protein>
<accession>A0A6M0Q9W9</accession>
<dbReference type="RefSeq" id="WP_163180566.1">
    <property type="nucleotide sequence ID" value="NZ_JAAIWM010000005.1"/>
</dbReference>
<name>A0A6M0Q9W9_9BACI</name>
<organism evidence="1 2">
    <name type="scientific">Bacillus mesophilus</name>
    <dbReference type="NCBI Taxonomy" id="1808955"/>
    <lineage>
        <taxon>Bacteria</taxon>
        <taxon>Bacillati</taxon>
        <taxon>Bacillota</taxon>
        <taxon>Bacilli</taxon>
        <taxon>Bacillales</taxon>
        <taxon>Bacillaceae</taxon>
        <taxon>Bacillus</taxon>
    </lineage>
</organism>
<dbReference type="Proteomes" id="UP000481043">
    <property type="component" value="Unassembled WGS sequence"/>
</dbReference>
<gene>
    <name evidence="1" type="ORF">G4D63_15315</name>
</gene>
<comment type="caution">
    <text evidence="1">The sequence shown here is derived from an EMBL/GenBank/DDBJ whole genome shotgun (WGS) entry which is preliminary data.</text>
</comment>
<evidence type="ECO:0000313" key="1">
    <source>
        <dbReference type="EMBL" id="NEY73105.1"/>
    </source>
</evidence>
<dbReference type="EMBL" id="JAAIWM010000005">
    <property type="protein sequence ID" value="NEY73105.1"/>
    <property type="molecule type" value="Genomic_DNA"/>
</dbReference>
<reference evidence="1 2" key="1">
    <citation type="submission" date="2020-02" db="EMBL/GenBank/DDBJ databases">
        <title>Bacillus aquiflavi sp. nov., isolated from yellow water of strong flavor Chinese baijiu in Yibin region of China.</title>
        <authorList>
            <person name="Xie J."/>
        </authorList>
    </citation>
    <scope>NUCLEOTIDE SEQUENCE [LARGE SCALE GENOMIC DNA]</scope>
    <source>
        <strain evidence="1 2">SA4</strain>
    </source>
</reference>
<keyword evidence="2" id="KW-1185">Reference proteome</keyword>
<dbReference type="AlphaFoldDB" id="A0A6M0Q9W9"/>